<accession>A0ABT7N5X3</accession>
<keyword evidence="3" id="KW-1185">Reference proteome</keyword>
<feature type="domain" description="Glycosyltransferase 2-like" evidence="1">
    <location>
        <begin position="7"/>
        <end position="121"/>
    </location>
</feature>
<dbReference type="PANTHER" id="PTHR43685:SF2">
    <property type="entry name" value="GLYCOSYLTRANSFERASE 2-LIKE DOMAIN-CONTAINING PROTEIN"/>
    <property type="match status" value="1"/>
</dbReference>
<dbReference type="InterPro" id="IPR001173">
    <property type="entry name" value="Glyco_trans_2-like"/>
</dbReference>
<organism evidence="2 3">
    <name type="scientific">Variovorax dokdonensis</name>
    <dbReference type="NCBI Taxonomy" id="344883"/>
    <lineage>
        <taxon>Bacteria</taxon>
        <taxon>Pseudomonadati</taxon>
        <taxon>Pseudomonadota</taxon>
        <taxon>Betaproteobacteria</taxon>
        <taxon>Burkholderiales</taxon>
        <taxon>Comamonadaceae</taxon>
        <taxon>Variovorax</taxon>
    </lineage>
</organism>
<keyword evidence="2" id="KW-0808">Transferase</keyword>
<dbReference type="RefSeq" id="WP_286658452.1">
    <property type="nucleotide sequence ID" value="NZ_JASZYV010000001.1"/>
</dbReference>
<dbReference type="InterPro" id="IPR029044">
    <property type="entry name" value="Nucleotide-diphossugar_trans"/>
</dbReference>
<proteinExistence type="predicted"/>
<dbReference type="SUPFAM" id="SSF53448">
    <property type="entry name" value="Nucleotide-diphospho-sugar transferases"/>
    <property type="match status" value="1"/>
</dbReference>
<dbReference type="Pfam" id="PF00535">
    <property type="entry name" value="Glycos_transf_2"/>
    <property type="match status" value="1"/>
</dbReference>
<dbReference type="EC" id="2.4.-.-" evidence="2"/>
<comment type="caution">
    <text evidence="2">The sequence shown here is derived from an EMBL/GenBank/DDBJ whole genome shotgun (WGS) entry which is preliminary data.</text>
</comment>
<dbReference type="Gene3D" id="3.90.550.10">
    <property type="entry name" value="Spore Coat Polysaccharide Biosynthesis Protein SpsA, Chain A"/>
    <property type="match status" value="1"/>
</dbReference>
<reference evidence="2" key="1">
    <citation type="submission" date="2023-06" db="EMBL/GenBank/DDBJ databases">
        <authorList>
            <person name="Jiang Y."/>
            <person name="Liu Q."/>
        </authorList>
    </citation>
    <scope>NUCLEOTIDE SEQUENCE</scope>
    <source>
        <strain evidence="2">CGMCC 1.12089</strain>
    </source>
</reference>
<gene>
    <name evidence="2" type="ORF">QTH91_02470</name>
</gene>
<dbReference type="InterPro" id="IPR050834">
    <property type="entry name" value="Glycosyltransf_2"/>
</dbReference>
<dbReference type="PANTHER" id="PTHR43685">
    <property type="entry name" value="GLYCOSYLTRANSFERASE"/>
    <property type="match status" value="1"/>
</dbReference>
<name>A0ABT7N5X3_9BURK</name>
<sequence length="294" mass="32907">MGATKVSLVMSTLGRVDEVLQFIAGLERLEHRDFELIIVDQNDDTRLHDACANVAPSFALHYLRRPDIKGLSRGRNLGLGQASGDIVCFPDDDCLYPPTLVSKVLARFEETGCDVLCGRAAALDGRSINGRFETSAQHVDLRNVFTTQIEWVVFFKRQVLQRLEGYDEDIGVGASTPWQSCEGPEITIRAIQAGFGVYYDPEIYAHHPELNTQHPDRAMRQKGRRYARGMGYVIKKHSYGFPYLAKYLVRPIGGACVSLLKGNLRRVFYYLNVAAGRAEGYMGICLEGGRLQKK</sequence>
<dbReference type="Proteomes" id="UP001174908">
    <property type="component" value="Unassembled WGS sequence"/>
</dbReference>
<keyword evidence="2" id="KW-0328">Glycosyltransferase</keyword>
<protein>
    <submittedName>
        <fullName evidence="2">Glycosyltransferase family 2 protein</fullName>
        <ecNumber evidence="2">2.4.-.-</ecNumber>
    </submittedName>
</protein>
<evidence type="ECO:0000259" key="1">
    <source>
        <dbReference type="Pfam" id="PF00535"/>
    </source>
</evidence>
<dbReference type="EMBL" id="JASZYV010000001">
    <property type="protein sequence ID" value="MDM0043336.1"/>
    <property type="molecule type" value="Genomic_DNA"/>
</dbReference>
<evidence type="ECO:0000313" key="3">
    <source>
        <dbReference type="Proteomes" id="UP001174908"/>
    </source>
</evidence>
<dbReference type="GO" id="GO:0016757">
    <property type="term" value="F:glycosyltransferase activity"/>
    <property type="evidence" value="ECO:0007669"/>
    <property type="project" value="UniProtKB-KW"/>
</dbReference>
<evidence type="ECO:0000313" key="2">
    <source>
        <dbReference type="EMBL" id="MDM0043336.1"/>
    </source>
</evidence>